<accession>A0ABS1RYX3</accession>
<proteinExistence type="predicted"/>
<gene>
    <name evidence="2" type="ORF">JMM60_21490</name>
</gene>
<dbReference type="EMBL" id="JAESJJ010000066">
    <property type="protein sequence ID" value="MBL3611286.1"/>
    <property type="molecule type" value="Genomic_DNA"/>
</dbReference>
<reference evidence="2 3" key="1">
    <citation type="submission" date="2021-01" db="EMBL/GenBank/DDBJ databases">
        <title>Draft genomes of Rhodovulum sulfidophilum.</title>
        <authorList>
            <person name="Guzman M.S."/>
        </authorList>
    </citation>
    <scope>NUCLEOTIDE SEQUENCE [LARGE SCALE GENOMIC DNA]</scope>
    <source>
        <strain evidence="2 3">AB35</strain>
    </source>
</reference>
<name>A0ABS1RYX3_RHOSU</name>
<keyword evidence="3" id="KW-1185">Reference proteome</keyword>
<comment type="caution">
    <text evidence="2">The sequence shown here is derived from an EMBL/GenBank/DDBJ whole genome shotgun (WGS) entry which is preliminary data.</text>
</comment>
<dbReference type="InterPro" id="IPR003806">
    <property type="entry name" value="ATP-grasp_PylC-type"/>
</dbReference>
<evidence type="ECO:0000313" key="2">
    <source>
        <dbReference type="EMBL" id="MBL3611286.1"/>
    </source>
</evidence>
<feature type="domain" description="ATP-grasp fold PylC-type" evidence="1">
    <location>
        <begin position="120"/>
        <end position="250"/>
    </location>
</feature>
<organism evidence="2 3">
    <name type="scientific">Rhodovulum sulfidophilum</name>
    <name type="common">Rhodobacter sulfidophilus</name>
    <dbReference type="NCBI Taxonomy" id="35806"/>
    <lineage>
        <taxon>Bacteria</taxon>
        <taxon>Pseudomonadati</taxon>
        <taxon>Pseudomonadota</taxon>
        <taxon>Alphaproteobacteria</taxon>
        <taxon>Rhodobacterales</taxon>
        <taxon>Paracoccaceae</taxon>
        <taxon>Rhodovulum</taxon>
    </lineage>
</organism>
<dbReference type="SUPFAM" id="SSF56059">
    <property type="entry name" value="Glutathione synthetase ATP-binding domain-like"/>
    <property type="match status" value="1"/>
</dbReference>
<dbReference type="Gene3D" id="3.30.470.20">
    <property type="entry name" value="ATP-grasp fold, B domain"/>
    <property type="match status" value="1"/>
</dbReference>
<evidence type="ECO:0000259" key="1">
    <source>
        <dbReference type="Pfam" id="PF02655"/>
    </source>
</evidence>
<dbReference type="Proteomes" id="UP000604473">
    <property type="component" value="Unassembled WGS sequence"/>
</dbReference>
<evidence type="ECO:0000313" key="3">
    <source>
        <dbReference type="Proteomes" id="UP000604473"/>
    </source>
</evidence>
<protein>
    <submittedName>
        <fullName evidence="2">ATP-grasp domain-containing protein</fullName>
    </submittedName>
</protein>
<dbReference type="RefSeq" id="WP_202250786.1">
    <property type="nucleotide sequence ID" value="NZ_JAESJJ010000066.1"/>
</dbReference>
<dbReference type="Pfam" id="PF02655">
    <property type="entry name" value="ATP-grasp_3"/>
    <property type="match status" value="1"/>
</dbReference>
<sequence length="360" mass="40235">MRTSKEAEGFDFTDLLIFLVTAGTSSELWERLYDWRHPPDTVMIYTQACQAVSNRVHVVPLEQFVESQFHSKFQDEPGLVVDIVGGLFDVELIGLPSSVAKSLGMPCFPAGVKNYVTTHDKLLGKHLAQSVGLDVPRTLSGDDLDCYYGAVIQKPICGGDSVGIRRFEQWRKGKRPPVGSFVEEFQEGQDATFHVIRNKDAETYSIIDHIVTEGTPSQWFDAEMKANANRLYSAKREPTQRYRYKGGVSKELASSFSDLMALAGHPYIGRIDVRQLKTTGIIEIRDAKFLELNVAPTISNANTWYDGVKEAYGDHESFVAVRDLAIHPAAKSLAVMLKEFYVQSLSIQGNKPVREQNLPN</sequence>